<proteinExistence type="predicted"/>
<dbReference type="EMBL" id="JAPFFL010000015">
    <property type="protein sequence ID" value="KAJ6676954.1"/>
    <property type="molecule type" value="Genomic_DNA"/>
</dbReference>
<evidence type="ECO:0000313" key="1">
    <source>
        <dbReference type="EMBL" id="KAJ6676954.1"/>
    </source>
</evidence>
<feature type="non-terminal residue" evidence="1">
    <location>
        <position position="1"/>
    </location>
</feature>
<dbReference type="OrthoDB" id="6019893at2759"/>
<comment type="caution">
    <text evidence="1">The sequence shown here is derived from an EMBL/GenBank/DDBJ whole genome shotgun (WGS) entry which is preliminary data.</text>
</comment>
<protein>
    <submittedName>
        <fullName evidence="1">Uncharacterized protein</fullName>
    </submittedName>
</protein>
<sequence length="86" mass="9894">SSKPLWDVILYTVSDVPLPTPGKDLALFATENCLLSIELHPKMDSPMLRRWFEFDFLGMLEESTSNYVIDSWRGLHLDVFMCCSSH</sequence>
<keyword evidence="2" id="KW-1185">Reference proteome</keyword>
<gene>
    <name evidence="1" type="ORF">OIU85_010163</name>
</gene>
<reference evidence="1" key="1">
    <citation type="submission" date="2022-11" db="EMBL/GenBank/DDBJ databases">
        <authorList>
            <person name="Hyden B.L."/>
            <person name="Feng K."/>
            <person name="Yates T."/>
            <person name="Jawdy S."/>
            <person name="Smart L.B."/>
            <person name="Muchero W."/>
        </authorList>
    </citation>
    <scope>NUCLEOTIDE SEQUENCE</scope>
    <source>
        <tissue evidence="1">Shoot tip</tissue>
    </source>
</reference>
<dbReference type="AlphaFoldDB" id="A0A9Q0SGI5"/>
<name>A0A9Q0SGI5_SALVM</name>
<dbReference type="Proteomes" id="UP001151529">
    <property type="component" value="Chromosome 15Z"/>
</dbReference>
<reference evidence="1" key="2">
    <citation type="journal article" date="2023" name="Int. J. Mol. Sci.">
        <title>De Novo Assembly and Annotation of 11 Diverse Shrub Willow (Salix) Genomes Reveals Novel Gene Organization in Sex-Linked Regions.</title>
        <authorList>
            <person name="Hyden B."/>
            <person name="Feng K."/>
            <person name="Yates T.B."/>
            <person name="Jawdy S."/>
            <person name="Cereghino C."/>
            <person name="Smart L.B."/>
            <person name="Muchero W."/>
        </authorList>
    </citation>
    <scope>NUCLEOTIDE SEQUENCE [LARGE SCALE GENOMIC DNA]</scope>
    <source>
        <tissue evidence="1">Shoot tip</tissue>
    </source>
</reference>
<organism evidence="1 2">
    <name type="scientific">Salix viminalis</name>
    <name type="common">Common osier</name>
    <name type="synonym">Basket willow</name>
    <dbReference type="NCBI Taxonomy" id="40686"/>
    <lineage>
        <taxon>Eukaryota</taxon>
        <taxon>Viridiplantae</taxon>
        <taxon>Streptophyta</taxon>
        <taxon>Embryophyta</taxon>
        <taxon>Tracheophyta</taxon>
        <taxon>Spermatophyta</taxon>
        <taxon>Magnoliopsida</taxon>
        <taxon>eudicotyledons</taxon>
        <taxon>Gunneridae</taxon>
        <taxon>Pentapetalae</taxon>
        <taxon>rosids</taxon>
        <taxon>fabids</taxon>
        <taxon>Malpighiales</taxon>
        <taxon>Salicaceae</taxon>
        <taxon>Saliceae</taxon>
        <taxon>Salix</taxon>
    </lineage>
</organism>
<evidence type="ECO:0000313" key="2">
    <source>
        <dbReference type="Proteomes" id="UP001151529"/>
    </source>
</evidence>
<accession>A0A9Q0SGI5</accession>